<dbReference type="PROSITE" id="PS51257">
    <property type="entry name" value="PROKAR_LIPOPROTEIN"/>
    <property type="match status" value="1"/>
</dbReference>
<dbReference type="GO" id="GO:0019285">
    <property type="term" value="P:glycine betaine biosynthetic process from choline"/>
    <property type="evidence" value="ECO:0007669"/>
    <property type="project" value="UniProtKB-UniRule"/>
</dbReference>
<accession>A0AAU8K6V6</accession>
<dbReference type="AlphaFoldDB" id="A0AAU8K6V6"/>
<dbReference type="InterPro" id="IPR012132">
    <property type="entry name" value="GMC_OxRdtase"/>
</dbReference>
<evidence type="ECO:0000256" key="7">
    <source>
        <dbReference type="PIRSR" id="PIRSR000137-2"/>
    </source>
</evidence>
<sequence length="559" mass="61867">MTLRQYDFIIVGGGSAGCALAARLSTDPANRVLVLEAGRPDYPWDVFIHMPAALTFPIGSRFYDWKYESEPEPFMNGRRIYHARGKVLGGSSSINGMIFQRGNPLDYERWAADPGMKDWDYAHCLPYFKRMESCLADRDAGGAAADGHGFRGHRGPLVLERGPVTNPLFSAFFEAVQQAGYPLTDDVNGYRQEGFAAFDRNLHRGRRLSAARAYLHPVMNRRNLDVQTRALVGRVLFEGRRAVGVEYGRGGTLHRVSGGTVILSGGAVNSPQLLQLSGVGHTAELEALGIRTVQHLPGVGENLQDHLEVYVQHACRQPVSVQPALKMWRRPFIGAEWLFLRKGPGATNHFEGGGFVRGNEDVDYPNLMFHFLPIAVRYDGSAPAGGHGYQVHIGPMYSDARGSVKIRSKDPREHPALRFNYLSTAQDRREWVEAIRVTRRILGQPAFDEFSDGEISPGPEVESDEQILQWVAKDGETALHPSCTARMGTDEMAVLDPATLQVHGLEGLHVVDASAMPYVTNGNIYAPVMMLAEKAADLILGNTPLEPDHTEFYRHRRTA</sequence>
<evidence type="ECO:0000259" key="11">
    <source>
        <dbReference type="PROSITE" id="PS00624"/>
    </source>
</evidence>
<dbReference type="InterPro" id="IPR011533">
    <property type="entry name" value="BetA"/>
</dbReference>
<dbReference type="PROSITE" id="PS00623">
    <property type="entry name" value="GMC_OXRED_1"/>
    <property type="match status" value="1"/>
</dbReference>
<dbReference type="Gene3D" id="3.30.560.10">
    <property type="entry name" value="Glucose Oxidase, domain 3"/>
    <property type="match status" value="1"/>
</dbReference>
<dbReference type="NCBIfam" id="NF002550">
    <property type="entry name" value="PRK02106.1"/>
    <property type="match status" value="1"/>
</dbReference>
<evidence type="ECO:0000256" key="3">
    <source>
        <dbReference type="ARBA" id="ARBA00022630"/>
    </source>
</evidence>
<feature type="domain" description="Glucose-methanol-choline oxidoreductase N-terminal" evidence="11">
    <location>
        <begin position="266"/>
        <end position="280"/>
    </location>
</feature>
<gene>
    <name evidence="12" type="primary">betA</name>
    <name evidence="12" type="ORF">ABWK59_34970</name>
</gene>
<proteinExistence type="inferred from homology"/>
<evidence type="ECO:0000256" key="5">
    <source>
        <dbReference type="ARBA" id="ARBA00023002"/>
    </source>
</evidence>
<keyword evidence="4 7" id="KW-0274">FAD</keyword>
<feature type="binding site" evidence="7">
    <location>
        <position position="232"/>
    </location>
    <ligand>
        <name>FAD</name>
        <dbReference type="ChEBI" id="CHEBI:57692"/>
    </ligand>
</feature>
<dbReference type="KEGG" id="kcm:ABWK59_34970"/>
<dbReference type="RefSeq" id="WP_354644694.1">
    <property type="nucleotide sequence ID" value="NZ_CP159872.1"/>
</dbReference>
<evidence type="ECO:0000256" key="6">
    <source>
        <dbReference type="NCBIfam" id="TIGR01810"/>
    </source>
</evidence>
<dbReference type="InterPro" id="IPR036188">
    <property type="entry name" value="FAD/NAD-bd_sf"/>
</dbReference>
<name>A0AAU8K6V6_9ACTN</name>
<keyword evidence="5 12" id="KW-0560">Oxidoreductase</keyword>
<dbReference type="SUPFAM" id="SSF54373">
    <property type="entry name" value="FAD-linked reductases, C-terminal domain"/>
    <property type="match status" value="1"/>
</dbReference>
<dbReference type="InterPro" id="IPR000172">
    <property type="entry name" value="GMC_OxRdtase_N"/>
</dbReference>
<evidence type="ECO:0000256" key="9">
    <source>
        <dbReference type="RuleBase" id="RU003969"/>
    </source>
</evidence>
<dbReference type="Pfam" id="PF05199">
    <property type="entry name" value="GMC_oxred_C"/>
    <property type="match status" value="1"/>
</dbReference>
<evidence type="ECO:0000313" key="12">
    <source>
        <dbReference type="EMBL" id="XCM83757.1"/>
    </source>
</evidence>
<dbReference type="EMBL" id="CP159872">
    <property type="protein sequence ID" value="XCM83757.1"/>
    <property type="molecule type" value="Genomic_DNA"/>
</dbReference>
<dbReference type="PROSITE" id="PS00624">
    <property type="entry name" value="GMC_OXRED_2"/>
    <property type="match status" value="1"/>
</dbReference>
<comment type="similarity">
    <text evidence="2 8">Belongs to the GMC oxidoreductase family.</text>
</comment>
<dbReference type="GO" id="GO:0016020">
    <property type="term" value="C:membrane"/>
    <property type="evidence" value="ECO:0007669"/>
    <property type="project" value="TreeGrafter"/>
</dbReference>
<feature type="domain" description="Glucose-methanol-choline oxidoreductase N-terminal" evidence="10">
    <location>
        <begin position="85"/>
        <end position="108"/>
    </location>
</feature>
<comment type="catalytic activity">
    <reaction evidence="9">
        <text>choline + A = betaine aldehyde + AH2</text>
        <dbReference type="Rhea" id="RHEA:17433"/>
        <dbReference type="ChEBI" id="CHEBI:13193"/>
        <dbReference type="ChEBI" id="CHEBI:15354"/>
        <dbReference type="ChEBI" id="CHEBI:15710"/>
        <dbReference type="ChEBI" id="CHEBI:17499"/>
        <dbReference type="EC" id="1.1.99.1"/>
    </reaction>
</comment>
<protein>
    <recommendedName>
        <fullName evidence="6 9">Choline dehydrogenase</fullName>
        <ecNumber evidence="6 9">1.1.99.1</ecNumber>
    </recommendedName>
</protein>
<dbReference type="NCBIfam" id="TIGR01810">
    <property type="entry name" value="betA"/>
    <property type="match status" value="1"/>
</dbReference>
<reference evidence="12" key="1">
    <citation type="submission" date="2024-06" db="EMBL/GenBank/DDBJ databases">
        <title>The genome sequences of Kitasatospora sp. strain HUAS MG31.</title>
        <authorList>
            <person name="Mo P."/>
        </authorList>
    </citation>
    <scope>NUCLEOTIDE SEQUENCE</scope>
    <source>
        <strain evidence="12">HUAS MG31</strain>
    </source>
</reference>
<dbReference type="Pfam" id="PF00732">
    <property type="entry name" value="GMC_oxred_N"/>
    <property type="match status" value="1"/>
</dbReference>
<dbReference type="PIRSF" id="PIRSF000137">
    <property type="entry name" value="Alcohol_oxidase"/>
    <property type="match status" value="1"/>
</dbReference>
<evidence type="ECO:0000256" key="1">
    <source>
        <dbReference type="ARBA" id="ARBA00001974"/>
    </source>
</evidence>
<evidence type="ECO:0000256" key="8">
    <source>
        <dbReference type="RuleBase" id="RU003968"/>
    </source>
</evidence>
<evidence type="ECO:0000256" key="2">
    <source>
        <dbReference type="ARBA" id="ARBA00010790"/>
    </source>
</evidence>
<comment type="pathway">
    <text evidence="9">Amine and polyamine biosynthesis; betaine biosynthesis via choline pathway; betaine aldehyde from choline (cytochrome c reductase route): step 1/1.</text>
</comment>
<feature type="binding site" evidence="7">
    <location>
        <position position="87"/>
    </location>
    <ligand>
        <name>FAD</name>
        <dbReference type="ChEBI" id="CHEBI:57692"/>
    </ligand>
</feature>
<dbReference type="SUPFAM" id="SSF51905">
    <property type="entry name" value="FAD/NAD(P)-binding domain"/>
    <property type="match status" value="1"/>
</dbReference>
<evidence type="ECO:0000256" key="4">
    <source>
        <dbReference type="ARBA" id="ARBA00022827"/>
    </source>
</evidence>
<dbReference type="PANTHER" id="PTHR11552">
    <property type="entry name" value="GLUCOSE-METHANOL-CHOLINE GMC OXIDOREDUCTASE"/>
    <property type="match status" value="1"/>
</dbReference>
<evidence type="ECO:0000259" key="10">
    <source>
        <dbReference type="PROSITE" id="PS00623"/>
    </source>
</evidence>
<dbReference type="GO" id="GO:0050660">
    <property type="term" value="F:flavin adenine dinucleotide binding"/>
    <property type="evidence" value="ECO:0007669"/>
    <property type="project" value="InterPro"/>
</dbReference>
<dbReference type="GO" id="GO:0008812">
    <property type="term" value="F:choline dehydrogenase activity"/>
    <property type="evidence" value="ECO:0007669"/>
    <property type="project" value="UniProtKB-UniRule"/>
</dbReference>
<organism evidence="12">
    <name type="scientific">Kitasatospora camelliae</name>
    <dbReference type="NCBI Taxonomy" id="3156397"/>
    <lineage>
        <taxon>Bacteria</taxon>
        <taxon>Bacillati</taxon>
        <taxon>Actinomycetota</taxon>
        <taxon>Actinomycetes</taxon>
        <taxon>Kitasatosporales</taxon>
        <taxon>Streptomycetaceae</taxon>
        <taxon>Kitasatospora</taxon>
    </lineage>
</organism>
<dbReference type="PANTHER" id="PTHR11552:SF147">
    <property type="entry name" value="CHOLINE DEHYDROGENASE, MITOCHONDRIAL"/>
    <property type="match status" value="1"/>
</dbReference>
<keyword evidence="3 8" id="KW-0285">Flavoprotein</keyword>
<dbReference type="InterPro" id="IPR007867">
    <property type="entry name" value="GMC_OxRtase_C"/>
</dbReference>
<dbReference type="Gene3D" id="3.50.50.60">
    <property type="entry name" value="FAD/NAD(P)-binding domain"/>
    <property type="match status" value="1"/>
</dbReference>
<dbReference type="EC" id="1.1.99.1" evidence="6 9"/>
<comment type="cofactor">
    <cofactor evidence="1 7">
        <name>FAD</name>
        <dbReference type="ChEBI" id="CHEBI:57692"/>
    </cofactor>
</comment>